<protein>
    <recommendedName>
        <fullName evidence="6">Tetratricopeptide repeat protein</fullName>
    </recommendedName>
</protein>
<dbReference type="AlphaFoldDB" id="A0A819P1X0"/>
<keyword evidence="2" id="KW-0802">TPR repeat</keyword>
<dbReference type="Gene3D" id="3.90.176.10">
    <property type="entry name" value="Toxin ADP-ribosyltransferase, Chain A, domain 1"/>
    <property type="match status" value="1"/>
</dbReference>
<dbReference type="SUPFAM" id="SSF56399">
    <property type="entry name" value="ADP-ribosylation"/>
    <property type="match status" value="1"/>
</dbReference>
<dbReference type="PANTHER" id="PTHR45641">
    <property type="entry name" value="TETRATRICOPEPTIDE REPEAT PROTEIN (AFU_ORTHOLOGUE AFUA_6G03870)"/>
    <property type="match status" value="1"/>
</dbReference>
<proteinExistence type="predicted"/>
<dbReference type="Proteomes" id="UP000663866">
    <property type="component" value="Unassembled WGS sequence"/>
</dbReference>
<dbReference type="PANTHER" id="PTHR45641:SF19">
    <property type="entry name" value="NEPHROCYSTIN-3"/>
    <property type="match status" value="1"/>
</dbReference>
<dbReference type="SUPFAM" id="SSF48452">
    <property type="entry name" value="TPR-like"/>
    <property type="match status" value="2"/>
</dbReference>
<evidence type="ECO:0000313" key="4">
    <source>
        <dbReference type="EMBL" id="CAF4041359.1"/>
    </source>
</evidence>
<dbReference type="InterPro" id="IPR019734">
    <property type="entry name" value="TPR_rpt"/>
</dbReference>
<evidence type="ECO:0000256" key="2">
    <source>
        <dbReference type="ARBA" id="ARBA00022803"/>
    </source>
</evidence>
<gene>
    <name evidence="3" type="ORF">OVN521_LOCUS15369</name>
    <name evidence="4" type="ORF">UXM345_LOCUS18616</name>
</gene>
<keyword evidence="1" id="KW-0677">Repeat</keyword>
<reference evidence="3" key="1">
    <citation type="submission" date="2021-02" db="EMBL/GenBank/DDBJ databases">
        <authorList>
            <person name="Nowell W R."/>
        </authorList>
    </citation>
    <scope>NUCLEOTIDE SEQUENCE</scope>
</reference>
<evidence type="ECO:0000313" key="5">
    <source>
        <dbReference type="Proteomes" id="UP000663866"/>
    </source>
</evidence>
<dbReference type="Pfam" id="PF13374">
    <property type="entry name" value="TPR_10"/>
    <property type="match status" value="2"/>
</dbReference>
<organism evidence="3 5">
    <name type="scientific">Rotaria magnacalcarata</name>
    <dbReference type="NCBI Taxonomy" id="392030"/>
    <lineage>
        <taxon>Eukaryota</taxon>
        <taxon>Metazoa</taxon>
        <taxon>Spiralia</taxon>
        <taxon>Gnathifera</taxon>
        <taxon>Rotifera</taxon>
        <taxon>Eurotatoria</taxon>
        <taxon>Bdelloidea</taxon>
        <taxon>Philodinida</taxon>
        <taxon>Philodinidae</taxon>
        <taxon>Rotaria</taxon>
    </lineage>
</organism>
<keyword evidence="5" id="KW-1185">Reference proteome</keyword>
<accession>A0A819P1X0</accession>
<dbReference type="Proteomes" id="UP000663842">
    <property type="component" value="Unassembled WGS sequence"/>
</dbReference>
<dbReference type="SMART" id="SM00028">
    <property type="entry name" value="TPR"/>
    <property type="match status" value="5"/>
</dbReference>
<evidence type="ECO:0000313" key="3">
    <source>
        <dbReference type="EMBL" id="CAF4006684.1"/>
    </source>
</evidence>
<sequence length="599" mass="68184">MTSKKSGIILTPLAMKSFLDESTGENKLYLVYWLEPNLEEKANQEVVEQLVEIIPLAQTFDDLNKCRAAIVGQTSVSIVLIVSNALAETFIPEIHNLPQITKIFIYCTCDLKIDTRSIIRRFSKVKEVIYDSGALIGNVANDWLEKDKPGDPYDFCLDNPFDLFLRKGDPECLYSVRRFTQDLYEQLKMLFEYQRQIVAITNPVIRVYRAQAMSKLELMKLSHAGVFSLKTFLSITLDRECALGFAAGGAKNKQFHTVVFEIHADTRLNTMPFADISTISQIPEEREVLFMPGAMFRVKEAVCLNNSDDNLVKLELLSEDYYGAVEMPRFYEDEVLRQPEKAERVALRALNYLTSNDDRIIAYGILGNITESMTKYDRTVLYREKALQLILVDNQKSDLIAAHACRGLSQGYMYQKRYDLTIEFAEYAIDLASPAEGQCIYVIVHAFNNLGVVYREQGKFDLSLYFLEKSLQYRKIIYPPDHESLGIACQNLANVWINKGDLNKGMNYLEESFSIYRKSLPFTHPSTGDVCMTMGEVLLASGKIREAVMKFGEALAIYEHSLPSTHPNRVRARLHVETYMNTYAAAAGIPPQQLIMPFI</sequence>
<dbReference type="Gene3D" id="1.25.40.10">
    <property type="entry name" value="Tetratricopeptide repeat domain"/>
    <property type="match status" value="3"/>
</dbReference>
<dbReference type="InterPro" id="IPR011990">
    <property type="entry name" value="TPR-like_helical_dom_sf"/>
</dbReference>
<evidence type="ECO:0008006" key="6">
    <source>
        <dbReference type="Google" id="ProtNLM"/>
    </source>
</evidence>
<dbReference type="EMBL" id="CAJOBF010002545">
    <property type="protein sequence ID" value="CAF4041359.1"/>
    <property type="molecule type" value="Genomic_DNA"/>
</dbReference>
<dbReference type="EMBL" id="CAJOBG010002437">
    <property type="protein sequence ID" value="CAF4006684.1"/>
    <property type="molecule type" value="Genomic_DNA"/>
</dbReference>
<evidence type="ECO:0000256" key="1">
    <source>
        <dbReference type="ARBA" id="ARBA00022737"/>
    </source>
</evidence>
<comment type="caution">
    <text evidence="3">The sequence shown here is derived from an EMBL/GenBank/DDBJ whole genome shotgun (WGS) entry which is preliminary data.</text>
</comment>
<name>A0A819P1X0_9BILA</name>